<gene>
    <name evidence="11 16" type="primary">guaB</name>
    <name evidence="16" type="ORF">NWE73_09255</name>
</gene>
<comment type="function">
    <text evidence="11">Catalyzes the conversion of inosine 5'-phosphate (IMP) to xanthosine 5'-phosphate (XMP), the first committed and rate-limiting step in the de novo synthesis of guanine nucleotides, and therefore plays an important role in the regulation of cell growth.</text>
</comment>
<comment type="cofactor">
    <cofactor evidence="1 11">
        <name>K(+)</name>
        <dbReference type="ChEBI" id="CHEBI:29103"/>
    </cofactor>
</comment>
<reference evidence="16" key="1">
    <citation type="submission" date="2022-08" db="EMBL/GenBank/DDBJ databases">
        <title>Novel Bdellovibrio Species Isolated from Svalbard: Designation Bdellovibrio svalbardensis.</title>
        <authorList>
            <person name="Mitchell R.J."/>
            <person name="Choi S.Y."/>
        </authorList>
    </citation>
    <scope>NUCLEOTIDE SEQUENCE</scope>
    <source>
        <strain evidence="16">PAP01</strain>
    </source>
</reference>
<dbReference type="PROSITE" id="PS51371">
    <property type="entry name" value="CBS"/>
    <property type="match status" value="2"/>
</dbReference>
<feature type="binding site" evidence="11">
    <location>
        <begin position="300"/>
        <end position="302"/>
    </location>
    <ligand>
        <name>NAD(+)</name>
        <dbReference type="ChEBI" id="CHEBI:57540"/>
    </ligand>
</feature>
<evidence type="ECO:0000256" key="12">
    <source>
        <dbReference type="PROSITE-ProRule" id="PRU00703"/>
    </source>
</evidence>
<evidence type="ECO:0000256" key="5">
    <source>
        <dbReference type="ARBA" id="ARBA00022755"/>
    </source>
</evidence>
<evidence type="ECO:0000256" key="9">
    <source>
        <dbReference type="ARBA" id="ARBA00023122"/>
    </source>
</evidence>
<dbReference type="SMART" id="SM01240">
    <property type="entry name" value="IMPDH"/>
    <property type="match status" value="1"/>
</dbReference>
<evidence type="ECO:0000256" key="14">
    <source>
        <dbReference type="RuleBase" id="RU003928"/>
    </source>
</evidence>
<feature type="binding site" description="in other chain" evidence="11">
    <location>
        <position position="302"/>
    </location>
    <ligand>
        <name>K(+)</name>
        <dbReference type="ChEBI" id="CHEBI:29103"/>
        <note>ligand shared between two tetrameric partners</note>
    </ligand>
</feature>
<feature type="domain" description="CBS" evidence="15">
    <location>
        <begin position="97"/>
        <end position="152"/>
    </location>
</feature>
<dbReference type="RefSeq" id="WP_277578028.1">
    <property type="nucleotide sequence ID" value="NZ_JANRMI010000002.1"/>
</dbReference>
<evidence type="ECO:0000256" key="2">
    <source>
        <dbReference type="ARBA" id="ARBA00005502"/>
    </source>
</evidence>
<feature type="binding site" evidence="11">
    <location>
        <position position="473"/>
    </location>
    <ligand>
        <name>K(+)</name>
        <dbReference type="ChEBI" id="CHEBI:29103"/>
        <note>ligand shared between two tetrameric partners</note>
    </ligand>
</feature>
<comment type="subunit">
    <text evidence="11">Homotetramer.</text>
</comment>
<feature type="binding site" evidence="11">
    <location>
        <begin position="340"/>
        <end position="342"/>
    </location>
    <ligand>
        <name>IMP</name>
        <dbReference type="ChEBI" id="CHEBI:58053"/>
    </ligand>
</feature>
<dbReference type="Gene3D" id="3.20.20.70">
    <property type="entry name" value="Aldolase class I"/>
    <property type="match status" value="1"/>
</dbReference>
<dbReference type="CDD" id="cd00381">
    <property type="entry name" value="IMPDH"/>
    <property type="match status" value="1"/>
</dbReference>
<keyword evidence="4 11" id="KW-0332">GMP biosynthesis</keyword>
<evidence type="ECO:0000256" key="6">
    <source>
        <dbReference type="ARBA" id="ARBA00022958"/>
    </source>
</evidence>
<feature type="binding site" evidence="11">
    <location>
        <begin position="363"/>
        <end position="364"/>
    </location>
    <ligand>
        <name>IMP</name>
        <dbReference type="ChEBI" id="CHEBI:58053"/>
    </ligand>
</feature>
<evidence type="ECO:0000256" key="11">
    <source>
        <dbReference type="HAMAP-Rule" id="MF_01964"/>
    </source>
</evidence>
<dbReference type="PANTHER" id="PTHR11911:SF111">
    <property type="entry name" value="INOSINE-5'-MONOPHOSPHATE DEHYDROGENASE"/>
    <property type="match status" value="1"/>
</dbReference>
<feature type="active site" description="Proton acceptor" evidence="11">
    <location>
        <position position="403"/>
    </location>
</feature>
<evidence type="ECO:0000256" key="4">
    <source>
        <dbReference type="ARBA" id="ARBA00022749"/>
    </source>
</evidence>
<dbReference type="Pfam" id="PF00478">
    <property type="entry name" value="IMPDH"/>
    <property type="match status" value="1"/>
</dbReference>
<sequence length="491" mass="52819">MEQNSKSGIPFALTFDDILLLPQYSEITPTEVAPRSLFARNKFLYTPIISAAMDTVTENRIARVMAQFGGLGIIHKNLDIEKQALEVEKVKKYESGMIMDPLTLSPQHMVQDAVDLMERFSISGVPITVDGTLVGILTNRDLRFEENFDQPISNLMTKESLVTAKMGTTLDEAKKILQKHRIEKLPVVDDKGKLKGLITIKDIEKAKNYPHATKDEHGRLFVGAALGVGADGKDRAEALISAKVDVLCIDTAHGHSKNVIDMVKYISQKYQDVMIVAGNVVTADGATALFDAGADVVKVGVGPGSICTTRVVAGVGMPQISAVMECAKVAKARGKTIIADGGIKFSGDITKALALGANSVMIGNLLAGAEEAPGETILFQGRSYKVYRGMGSMGAMSRGSKDRYGQMDVEDNDKLVPEGIEGKVAYKGPASGIIHQLIGGLKSGMGYLGAKNIDELQVKAKFVQISAQGLRESHVHDVSITKEAPNYRIES</sequence>
<organism evidence="16 17">
    <name type="scientific">Bdellovibrio svalbardensis</name>
    <dbReference type="NCBI Taxonomy" id="2972972"/>
    <lineage>
        <taxon>Bacteria</taxon>
        <taxon>Pseudomonadati</taxon>
        <taxon>Bdellovibrionota</taxon>
        <taxon>Bdellovibrionia</taxon>
        <taxon>Bdellovibrionales</taxon>
        <taxon>Pseudobdellovibrionaceae</taxon>
        <taxon>Bdellovibrio</taxon>
    </lineage>
</organism>
<comment type="pathway">
    <text evidence="11 14">Purine metabolism; XMP biosynthesis via de novo pathway; XMP from IMP: step 1/1.</text>
</comment>
<feature type="active site" description="Thioimidate intermediate" evidence="11">
    <location>
        <position position="307"/>
    </location>
</feature>
<keyword evidence="6 11" id="KW-0630">Potassium</keyword>
<evidence type="ECO:0000313" key="16">
    <source>
        <dbReference type="EMBL" id="MDG0816550.1"/>
    </source>
</evidence>
<dbReference type="SUPFAM" id="SSF51412">
    <property type="entry name" value="Inosine monophosphate dehydrogenase (IMPDH)"/>
    <property type="match status" value="2"/>
</dbReference>
<evidence type="ECO:0000256" key="10">
    <source>
        <dbReference type="ARBA" id="ARBA00048028"/>
    </source>
</evidence>
<dbReference type="GO" id="GO:0003938">
    <property type="term" value="F:IMP dehydrogenase activity"/>
    <property type="evidence" value="ECO:0007669"/>
    <property type="project" value="UniProtKB-EC"/>
</dbReference>
<feature type="binding site" evidence="11">
    <location>
        <position position="305"/>
    </location>
    <ligand>
        <name>IMP</name>
        <dbReference type="ChEBI" id="CHEBI:58053"/>
    </ligand>
</feature>
<feature type="binding site" evidence="11">
    <location>
        <position position="418"/>
    </location>
    <ligand>
        <name>IMP</name>
        <dbReference type="ChEBI" id="CHEBI:58053"/>
    </ligand>
</feature>
<comment type="catalytic activity">
    <reaction evidence="10 11 14">
        <text>IMP + NAD(+) + H2O = XMP + NADH + H(+)</text>
        <dbReference type="Rhea" id="RHEA:11708"/>
        <dbReference type="ChEBI" id="CHEBI:15377"/>
        <dbReference type="ChEBI" id="CHEBI:15378"/>
        <dbReference type="ChEBI" id="CHEBI:57464"/>
        <dbReference type="ChEBI" id="CHEBI:57540"/>
        <dbReference type="ChEBI" id="CHEBI:57945"/>
        <dbReference type="ChEBI" id="CHEBI:58053"/>
        <dbReference type="EC" id="1.1.1.205"/>
    </reaction>
</comment>
<comment type="caution">
    <text evidence="16">The sequence shown here is derived from an EMBL/GenBank/DDBJ whole genome shotgun (WGS) entry which is preliminary data.</text>
</comment>
<dbReference type="PROSITE" id="PS00487">
    <property type="entry name" value="IMP_DH_GMP_RED"/>
    <property type="match status" value="1"/>
</dbReference>
<dbReference type="Pfam" id="PF00571">
    <property type="entry name" value="CBS"/>
    <property type="match status" value="2"/>
</dbReference>
<dbReference type="PIRSF" id="PIRSF000130">
    <property type="entry name" value="IMPDH"/>
    <property type="match status" value="1"/>
</dbReference>
<dbReference type="CDD" id="cd04601">
    <property type="entry name" value="CBS_pair_IMPDH"/>
    <property type="match status" value="1"/>
</dbReference>
<evidence type="ECO:0000256" key="8">
    <source>
        <dbReference type="ARBA" id="ARBA00023027"/>
    </source>
</evidence>
<feature type="binding site" evidence="11">
    <location>
        <position position="472"/>
    </location>
    <ligand>
        <name>K(+)</name>
        <dbReference type="ChEBI" id="CHEBI:29103"/>
        <note>ligand shared between two tetrameric partners</note>
    </ligand>
</feature>
<name>A0ABT6DI70_9BACT</name>
<dbReference type="InterPro" id="IPR005990">
    <property type="entry name" value="IMP_DH"/>
</dbReference>
<dbReference type="SMART" id="SM00116">
    <property type="entry name" value="CBS"/>
    <property type="match status" value="2"/>
</dbReference>
<evidence type="ECO:0000259" key="15">
    <source>
        <dbReference type="PROSITE" id="PS51371"/>
    </source>
</evidence>
<comment type="similarity">
    <text evidence="2 11 13">Belongs to the IMPDH/GMPR family.</text>
</comment>
<dbReference type="InterPro" id="IPR001093">
    <property type="entry name" value="IMP_DH_GMPRt"/>
</dbReference>
<evidence type="ECO:0000256" key="1">
    <source>
        <dbReference type="ARBA" id="ARBA00001958"/>
    </source>
</evidence>
<keyword evidence="9 12" id="KW-0129">CBS domain</keyword>
<dbReference type="Proteomes" id="UP001152321">
    <property type="component" value="Unassembled WGS sequence"/>
</dbReference>
<keyword evidence="3 11" id="KW-0479">Metal-binding</keyword>
<dbReference type="InterPro" id="IPR000644">
    <property type="entry name" value="CBS_dom"/>
</dbReference>
<evidence type="ECO:0000256" key="3">
    <source>
        <dbReference type="ARBA" id="ARBA00022723"/>
    </source>
</evidence>
<evidence type="ECO:0000256" key="13">
    <source>
        <dbReference type="RuleBase" id="RU003927"/>
    </source>
</evidence>
<accession>A0ABT6DI70</accession>
<evidence type="ECO:0000256" key="7">
    <source>
        <dbReference type="ARBA" id="ARBA00023002"/>
    </source>
</evidence>
<evidence type="ECO:0000313" key="17">
    <source>
        <dbReference type="Proteomes" id="UP001152321"/>
    </source>
</evidence>
<keyword evidence="17" id="KW-1185">Reference proteome</keyword>
<feature type="binding site" evidence="11">
    <location>
        <position position="474"/>
    </location>
    <ligand>
        <name>K(+)</name>
        <dbReference type="ChEBI" id="CHEBI:29103"/>
        <note>ligand shared between two tetrameric partners</note>
    </ligand>
</feature>
<dbReference type="EC" id="1.1.1.205" evidence="11 14"/>
<feature type="binding site" description="in other chain" evidence="11">
    <location>
        <position position="304"/>
    </location>
    <ligand>
        <name>K(+)</name>
        <dbReference type="ChEBI" id="CHEBI:29103"/>
        <note>ligand shared between two tetrameric partners</note>
    </ligand>
</feature>
<feature type="binding site" evidence="11">
    <location>
        <position position="250"/>
    </location>
    <ligand>
        <name>NAD(+)</name>
        <dbReference type="ChEBI" id="CHEBI:57540"/>
    </ligand>
</feature>
<proteinExistence type="inferred from homology"/>
<feature type="domain" description="CBS" evidence="15">
    <location>
        <begin position="156"/>
        <end position="213"/>
    </location>
</feature>
<dbReference type="HAMAP" id="MF_01964">
    <property type="entry name" value="IMPDH"/>
    <property type="match status" value="1"/>
</dbReference>
<keyword evidence="8 11" id="KW-0520">NAD</keyword>
<dbReference type="NCBIfam" id="TIGR01302">
    <property type="entry name" value="IMP_dehydrog"/>
    <property type="match status" value="1"/>
</dbReference>
<dbReference type="InterPro" id="IPR015875">
    <property type="entry name" value="IMP_DH/GMP_Rdtase_CS"/>
</dbReference>
<dbReference type="EMBL" id="JANRMI010000002">
    <property type="protein sequence ID" value="MDG0816550.1"/>
    <property type="molecule type" value="Genomic_DNA"/>
</dbReference>
<dbReference type="PANTHER" id="PTHR11911">
    <property type="entry name" value="INOSINE-5-MONOPHOSPHATE DEHYDROGENASE RELATED"/>
    <property type="match status" value="1"/>
</dbReference>
<feature type="binding site" evidence="11">
    <location>
        <begin position="387"/>
        <end position="391"/>
    </location>
    <ligand>
        <name>IMP</name>
        <dbReference type="ChEBI" id="CHEBI:58053"/>
    </ligand>
</feature>
<feature type="binding site" description="in other chain" evidence="11">
    <location>
        <position position="307"/>
    </location>
    <ligand>
        <name>K(+)</name>
        <dbReference type="ChEBI" id="CHEBI:29103"/>
        <note>ligand shared between two tetrameric partners</note>
    </ligand>
</feature>
<keyword evidence="7 11" id="KW-0560">Oxidoreductase</keyword>
<comment type="caution">
    <text evidence="11">Lacks conserved residue(s) required for the propagation of feature annotation.</text>
</comment>
<protein>
    <recommendedName>
        <fullName evidence="11 14">Inosine-5'-monophosphate dehydrogenase</fullName>
        <shortName evidence="11">IMP dehydrogenase</shortName>
        <shortName evidence="11">IMPD</shortName>
        <shortName evidence="11">IMPDH</shortName>
        <ecNumber evidence="11 14">1.1.1.205</ecNumber>
    </recommendedName>
</protein>
<dbReference type="InterPro" id="IPR013785">
    <property type="entry name" value="Aldolase_TIM"/>
</dbReference>
<keyword evidence="5 11" id="KW-0658">Purine biosynthesis</keyword>
<comment type="activity regulation">
    <text evidence="11">Mycophenolic acid (MPA) is a non-competitive inhibitor that prevents formation of the closed enzyme conformation by binding to the same site as the amobile flap. In contrast, mizoribine monophosphate (MZP) is a competitive inhibitor that induces the closed conformation. MPA is a potent inhibitor of mammalian IMPDHs but a poor inhibitor of the bacterial enzymes. MZP is a more potent inhibitor of bacterial IMPDH.</text>
</comment>